<reference evidence="2" key="1">
    <citation type="journal article" date="2015" name="Genome">
        <title>Whole Genome Sequence of the Non-Microcystin-Producing Microcystis aeruginosa Strain NIES-44.</title>
        <authorList>
            <person name="Okano K."/>
            <person name="Miyata N."/>
            <person name="Ozaki Y."/>
        </authorList>
    </citation>
    <scope>NUCLEOTIDE SEQUENCE [LARGE SCALE GENOMIC DNA]</scope>
    <source>
        <strain evidence="2">NIES-44</strain>
    </source>
</reference>
<sequence length="113" mass="12691">MRTITRTTTTDMEVTSIRLERVLKDKLKEISGNQGYQALIRDVLWNFVQQKSGDYRPQFCAGDIRAVFNATARKNEICALTGNLIPANETMLLGLTIHGDLVPLSMDSYANLK</sequence>
<gene>
    <name evidence="1" type="ORF">N44_02028</name>
</gene>
<organism evidence="1 2">
    <name type="scientific">Microcystis aeruginosa NIES-44</name>
    <dbReference type="NCBI Taxonomy" id="449439"/>
    <lineage>
        <taxon>Bacteria</taxon>
        <taxon>Bacillati</taxon>
        <taxon>Cyanobacteriota</taxon>
        <taxon>Cyanophyceae</taxon>
        <taxon>Oscillatoriophycideae</taxon>
        <taxon>Chroococcales</taxon>
        <taxon>Microcystaceae</taxon>
        <taxon>Microcystis</taxon>
    </lineage>
</organism>
<accession>A0A0A1VVN9</accession>
<protein>
    <submittedName>
        <fullName evidence="1">Uncharacterized protein</fullName>
    </submittedName>
</protein>
<dbReference type="EMBL" id="BBPA01000037">
    <property type="protein sequence ID" value="GAL93341.1"/>
    <property type="molecule type" value="Genomic_DNA"/>
</dbReference>
<comment type="caution">
    <text evidence="1">The sequence shown here is derived from an EMBL/GenBank/DDBJ whole genome shotgun (WGS) entry which is preliminary data.</text>
</comment>
<dbReference type="AlphaFoldDB" id="A0A0A1VVN9"/>
<dbReference type="Proteomes" id="UP000030321">
    <property type="component" value="Unassembled WGS sequence"/>
</dbReference>
<evidence type="ECO:0000313" key="1">
    <source>
        <dbReference type="EMBL" id="GAL93341.1"/>
    </source>
</evidence>
<dbReference type="RefSeq" id="WP_045359060.1">
    <property type="nucleotide sequence ID" value="NZ_BBPA01000037.1"/>
</dbReference>
<proteinExistence type="predicted"/>
<name>A0A0A1VVN9_MICAE</name>
<evidence type="ECO:0000313" key="2">
    <source>
        <dbReference type="Proteomes" id="UP000030321"/>
    </source>
</evidence>